<organism evidence="6 7">
    <name type="scientific">Peptoclostridium litorale DSM 5388</name>
    <dbReference type="NCBI Taxonomy" id="1121324"/>
    <lineage>
        <taxon>Bacteria</taxon>
        <taxon>Bacillati</taxon>
        <taxon>Bacillota</taxon>
        <taxon>Clostridia</taxon>
        <taxon>Peptostreptococcales</taxon>
        <taxon>Peptoclostridiaceae</taxon>
        <taxon>Peptoclostridium</taxon>
    </lineage>
</organism>
<keyword evidence="2" id="KW-0067">ATP-binding</keyword>
<dbReference type="STRING" id="1121324.CLIT_11c00210"/>
<accession>A0A069RD61</accession>
<dbReference type="Pfam" id="PF25601">
    <property type="entry name" value="AAA_lid_14"/>
    <property type="match status" value="1"/>
</dbReference>
<dbReference type="Gene3D" id="3.40.50.300">
    <property type="entry name" value="P-loop containing nucleotide triphosphate hydrolases"/>
    <property type="match status" value="1"/>
</dbReference>
<gene>
    <name evidence="6" type="primary">stc</name>
    <name evidence="6" type="ORF">CLIT_11c00210</name>
</gene>
<dbReference type="PROSITE" id="PS00676">
    <property type="entry name" value="SIGMA54_INTERACT_2"/>
    <property type="match status" value="1"/>
</dbReference>
<evidence type="ECO:0000313" key="7">
    <source>
        <dbReference type="Proteomes" id="UP000027946"/>
    </source>
</evidence>
<dbReference type="eggNOG" id="COG3829">
    <property type="taxonomic scope" value="Bacteria"/>
</dbReference>
<dbReference type="PRINTS" id="PR01590">
    <property type="entry name" value="HTHFIS"/>
</dbReference>
<dbReference type="OrthoDB" id="9803970at2"/>
<proteinExistence type="predicted"/>
<evidence type="ECO:0000256" key="2">
    <source>
        <dbReference type="ARBA" id="ARBA00022840"/>
    </source>
</evidence>
<sequence>MNVIDVMDCAFGGCMAEDTLREAAKRIVDSNKNSLIVVDNYKRYFGILRTSKLLENRGDNSKKVKDVAEYIEPLEEFQNIKTIKNTGSDVIPVVNKEMIPVGVVSLGCIIDHCRCLKEKRKSCKVMGPKYTIDNIIGESEAIRNLKKRIIAASKIKSTVLIMGETGVGKELVANAIVSLSKRRYEPWVRINCAAIPENLLESELFGYEQGSFTGAIRGGSTGKFEIADGGSIFLDEIGDMKLDMQAKILRVLQENEIEKIGGSFPIAVDTRVIAATHENLSSLVNERRFRKDLFYRLNVIPINIPPLRAHKEDLSLLTEHFISEVSFEFGIEKPCIEKEVLDMAYEYDWPGNIREFRNFIEMMVSASSGMITAERASEFFMYHAHEDSRQEKNQLKSSSYEVEKETIRRVLKIHNGNKNKAAESLGISRSTLYNKINRFNIKEA</sequence>
<dbReference type="Gene3D" id="1.10.8.60">
    <property type="match status" value="1"/>
</dbReference>
<comment type="caution">
    <text evidence="6">The sequence shown here is derived from an EMBL/GenBank/DDBJ whole genome shotgun (WGS) entry which is preliminary data.</text>
</comment>
<dbReference type="InterPro" id="IPR025662">
    <property type="entry name" value="Sigma_54_int_dom_ATP-bd_1"/>
</dbReference>
<dbReference type="InterPro" id="IPR002197">
    <property type="entry name" value="HTH_Fis"/>
</dbReference>
<dbReference type="InterPro" id="IPR003593">
    <property type="entry name" value="AAA+_ATPase"/>
</dbReference>
<evidence type="ECO:0000313" key="6">
    <source>
        <dbReference type="EMBL" id="KDR94994.1"/>
    </source>
</evidence>
<dbReference type="SUPFAM" id="SSF46689">
    <property type="entry name" value="Homeodomain-like"/>
    <property type="match status" value="1"/>
</dbReference>
<dbReference type="InterPro" id="IPR058031">
    <property type="entry name" value="AAA_lid_NorR"/>
</dbReference>
<dbReference type="InterPro" id="IPR025943">
    <property type="entry name" value="Sigma_54_int_dom_ATP-bd_2"/>
</dbReference>
<keyword evidence="4" id="KW-0804">Transcription</keyword>
<evidence type="ECO:0000256" key="1">
    <source>
        <dbReference type="ARBA" id="ARBA00022741"/>
    </source>
</evidence>
<dbReference type="GO" id="GO:0043565">
    <property type="term" value="F:sequence-specific DNA binding"/>
    <property type="evidence" value="ECO:0007669"/>
    <property type="project" value="InterPro"/>
</dbReference>
<dbReference type="PANTHER" id="PTHR32071:SF57">
    <property type="entry name" value="C4-DICARBOXYLATE TRANSPORT TRANSCRIPTIONAL REGULATORY PROTEIN DCTD"/>
    <property type="match status" value="1"/>
</dbReference>
<dbReference type="InterPro" id="IPR002078">
    <property type="entry name" value="Sigma_54_int"/>
</dbReference>
<protein>
    <submittedName>
        <fullName evidence="6">Signal-transduction and transcriptional-control protein Stc</fullName>
    </submittedName>
</protein>
<evidence type="ECO:0000259" key="5">
    <source>
        <dbReference type="PROSITE" id="PS50045"/>
    </source>
</evidence>
<keyword evidence="1" id="KW-0547">Nucleotide-binding</keyword>
<dbReference type="Proteomes" id="UP000027946">
    <property type="component" value="Unassembled WGS sequence"/>
</dbReference>
<dbReference type="CDD" id="cd00009">
    <property type="entry name" value="AAA"/>
    <property type="match status" value="1"/>
</dbReference>
<dbReference type="PANTHER" id="PTHR32071">
    <property type="entry name" value="TRANSCRIPTIONAL REGULATORY PROTEIN"/>
    <property type="match status" value="1"/>
</dbReference>
<evidence type="ECO:0000256" key="4">
    <source>
        <dbReference type="ARBA" id="ARBA00023163"/>
    </source>
</evidence>
<evidence type="ECO:0000256" key="3">
    <source>
        <dbReference type="ARBA" id="ARBA00023015"/>
    </source>
</evidence>
<dbReference type="InterPro" id="IPR046342">
    <property type="entry name" value="CBS_dom_sf"/>
</dbReference>
<dbReference type="GO" id="GO:0005524">
    <property type="term" value="F:ATP binding"/>
    <property type="evidence" value="ECO:0007669"/>
    <property type="project" value="UniProtKB-KW"/>
</dbReference>
<dbReference type="PROSITE" id="PS50045">
    <property type="entry name" value="SIGMA54_INTERACT_4"/>
    <property type="match status" value="1"/>
</dbReference>
<keyword evidence="3" id="KW-0805">Transcription regulation</keyword>
<dbReference type="Gene3D" id="1.10.10.60">
    <property type="entry name" value="Homeodomain-like"/>
    <property type="match status" value="1"/>
</dbReference>
<dbReference type="FunFam" id="3.40.50.300:FF:000006">
    <property type="entry name" value="DNA-binding transcriptional regulator NtrC"/>
    <property type="match status" value="1"/>
</dbReference>
<dbReference type="PROSITE" id="PS00675">
    <property type="entry name" value="SIGMA54_INTERACT_1"/>
    <property type="match status" value="1"/>
</dbReference>
<name>A0A069RD61_PEPLI</name>
<dbReference type="RefSeq" id="WP_052636112.1">
    <property type="nucleotide sequence ID" value="NZ_FSRH01000002.1"/>
</dbReference>
<dbReference type="Pfam" id="PF00571">
    <property type="entry name" value="CBS"/>
    <property type="match status" value="1"/>
</dbReference>
<dbReference type="AlphaFoldDB" id="A0A069RD61"/>
<dbReference type="SUPFAM" id="SSF52540">
    <property type="entry name" value="P-loop containing nucleoside triphosphate hydrolases"/>
    <property type="match status" value="1"/>
</dbReference>
<dbReference type="InterPro" id="IPR000644">
    <property type="entry name" value="CBS_dom"/>
</dbReference>
<dbReference type="Pfam" id="PF02954">
    <property type="entry name" value="HTH_8"/>
    <property type="match status" value="1"/>
</dbReference>
<dbReference type="EMBL" id="JJMM01000011">
    <property type="protein sequence ID" value="KDR94994.1"/>
    <property type="molecule type" value="Genomic_DNA"/>
</dbReference>
<dbReference type="GO" id="GO:0006355">
    <property type="term" value="P:regulation of DNA-templated transcription"/>
    <property type="evidence" value="ECO:0007669"/>
    <property type="project" value="InterPro"/>
</dbReference>
<dbReference type="InterPro" id="IPR027417">
    <property type="entry name" value="P-loop_NTPase"/>
</dbReference>
<dbReference type="InterPro" id="IPR009057">
    <property type="entry name" value="Homeodomain-like_sf"/>
</dbReference>
<keyword evidence="7" id="KW-1185">Reference proteome</keyword>
<dbReference type="Pfam" id="PF00158">
    <property type="entry name" value="Sigma54_activat"/>
    <property type="match status" value="1"/>
</dbReference>
<dbReference type="SUPFAM" id="SSF54631">
    <property type="entry name" value="CBS-domain pair"/>
    <property type="match status" value="1"/>
</dbReference>
<reference evidence="6 7" key="1">
    <citation type="submission" date="2014-03" db="EMBL/GenBank/DDBJ databases">
        <title>Genome sequence of Clostridium litorale W6, DSM 5388.</title>
        <authorList>
            <person name="Poehlein A."/>
            <person name="Jagirdar A."/>
            <person name="Khonsari B."/>
            <person name="Chibani C.M."/>
            <person name="Gutierrez Gutierrez D.A."/>
            <person name="Davydova E."/>
            <person name="Alghaithi H.S."/>
            <person name="Nair K.P."/>
            <person name="Dhamotharan K."/>
            <person name="Chandran L."/>
            <person name="G W."/>
            <person name="Daniel R."/>
        </authorList>
    </citation>
    <scope>NUCLEOTIDE SEQUENCE [LARGE SCALE GENOMIC DNA]</scope>
    <source>
        <strain evidence="6 7">W6</strain>
    </source>
</reference>
<dbReference type="Gene3D" id="3.10.580.10">
    <property type="entry name" value="CBS-domain"/>
    <property type="match status" value="1"/>
</dbReference>
<dbReference type="SMART" id="SM00382">
    <property type="entry name" value="AAA"/>
    <property type="match status" value="1"/>
</dbReference>
<feature type="domain" description="Sigma-54 factor interaction" evidence="5">
    <location>
        <begin position="135"/>
        <end position="365"/>
    </location>
</feature>